<dbReference type="GO" id="GO:0005524">
    <property type="term" value="F:ATP binding"/>
    <property type="evidence" value="ECO:0007669"/>
    <property type="project" value="UniProtKB-UniRule"/>
</dbReference>
<evidence type="ECO:0000259" key="8">
    <source>
        <dbReference type="PROSITE" id="PS51456"/>
    </source>
</evidence>
<keyword evidence="1 6" id="KW-0547">Nucleotide-binding</keyword>
<dbReference type="Gene3D" id="3.40.850.10">
    <property type="entry name" value="Kinesin motor domain"/>
    <property type="match status" value="2"/>
</dbReference>
<dbReference type="PRINTS" id="PR00193">
    <property type="entry name" value="MYOSINHEAVY"/>
</dbReference>
<feature type="binding site" evidence="6">
    <location>
        <begin position="164"/>
        <end position="171"/>
    </location>
    <ligand>
        <name>ATP</name>
        <dbReference type="ChEBI" id="CHEBI:30616"/>
    </ligand>
</feature>
<sequence length="1427" mass="158621">MEVGARVWITTTEDQWQPGVLDDCRDDNDGTDNPIVRVRLNDDDSTVVTSAANVFLRNDVDNFADVPNLISLQYLHEPELLHAVCNRYEQHAIYTYVGEILLSFNPFQRLDLYTPAHIEAYAAAAAVMKAPDDTALPPHVFAIAAVAYQSLCDEHKNQSILVSGESGAGKTENTKLLMQYLTTVGATTTTTASPTSTVHPPSSRRQRARGTQSTASSHDIQTQILQTNPILEAFGNARTVRNDNSSRFGKFIELQFGDHHKIVGAKLSVYLLEKIRVSHQSENERNFHIFYELCAGADDELAAALSLSDAEDFALLNESGCFTRRDGVDDAAQFQETSKAFTDMGILQDEQRSIFGIVAALLHLGNVGLDGTTCEASNMEHATIDAESRHHLDTAATLLGVSPMELTQALVTRHVTTTKDKIMVKLSPEQANEAKQSLTQSLFGGLFKWIVARLSSVIRHDAASVNTIGILDIFGFENLVSNGFEQLCINYANERLQAQFNDLVFAKEQRMYEAEGIEWKYIEYPDNAPCLQLLEDRPMGMWCLLDEEGMLPKGSNEGWITKLYSQYLDSSFDNTSPPSTTAMGNHLHGRRRQSEPLPPKHQLFHKPSTVAADIPTISDTPRPFLATNGQRVDFQFIISHFAGKVLYEKDAYLQKNQDTLPAEAIDLCGWSTCPIVRSLLAATPGQLEKSKKASQQQSTHRPLARQPSNLRSTSVSAQFRFQLDDLIQVIGCTQARFIRCVKSNDEGVPAKLTPPRVLQQLRSGGVLEAVRIARAGYAVRVDHDRFLDAFGFFGKWSAASKVKQGPSALSRLQAKPKPRAALSPSELKAQVETTAASMLIHYHKGAPSLISAEVLAVAIQVVHAGKVLDRDVFQATCGTVGFQIGRSKVFFRKDVYNALRRFRVMTQCLHATCIQRLVRGLFARRLVATMHRALARLQTWTRERLAYRARRIAGAIVLQTWWRGVLAQTRYTRQRRAIPRLQRWLRSRQWRRVLAQRILAKQKSAPKFPPKEPPPMVKSKPHVPITVVQVAAEKSVVVPTPPPPLSPVKMVATAPLPRPHEVSLDASEIPQQLPRREVDALMVSLSVENAHLKQEVIQLRRQQQTVTSPVVAETPPMDPSLEFAISHIRTLATQLVELQLQCALMQNADHHPSVETPHNALQANATPPHNPANSQWTLDLVLPPPPVNLTEAHVQLQTLVGKIQVAAQSLDQLERQKRHQMKIRATEAQAMAVVQTLQPVVATVRNVVSYVPVVSYVVSQVETRVHVSPKTWCLLLQTSQSIVDTVTSLAASLLSRGDARRPPPSPLKELHSDALVPPHLKHQLDEMMETNLNQAMQIKQLTATVHDLRAKHHALQLKMLEDQVAALHVAKGQDNEKLKRMEDDLAYTTACVAQLANTMLARGVAKDKSQVVAAFDARPDLPGHFRR</sequence>
<evidence type="ECO:0000256" key="4">
    <source>
        <dbReference type="ARBA" id="ARBA00023175"/>
    </source>
</evidence>
<feature type="compositionally biased region" description="Polar residues" evidence="7">
    <location>
        <begin position="693"/>
        <end position="711"/>
    </location>
</feature>
<dbReference type="GO" id="GO:0016020">
    <property type="term" value="C:membrane"/>
    <property type="evidence" value="ECO:0007669"/>
    <property type="project" value="TreeGrafter"/>
</dbReference>
<feature type="region of interest" description="Actin-binding" evidence="6">
    <location>
        <begin position="723"/>
        <end position="745"/>
    </location>
</feature>
<keyword evidence="2 6" id="KW-0067">ATP-binding</keyword>
<dbReference type="FunFam" id="1.10.10.820:FF:000001">
    <property type="entry name" value="Myosin heavy chain"/>
    <property type="match status" value="1"/>
</dbReference>
<evidence type="ECO:0000256" key="1">
    <source>
        <dbReference type="ARBA" id="ARBA00022741"/>
    </source>
</evidence>
<dbReference type="OrthoDB" id="6108017at2759"/>
<dbReference type="RefSeq" id="XP_008880772.1">
    <property type="nucleotide sequence ID" value="XM_008882550.1"/>
</dbReference>
<feature type="domain" description="Myosin motor" evidence="8">
    <location>
        <begin position="64"/>
        <end position="904"/>
    </location>
</feature>
<feature type="region of interest" description="Disordered" evidence="7">
    <location>
        <begin position="189"/>
        <end position="219"/>
    </location>
</feature>
<dbReference type="GO" id="GO:0005737">
    <property type="term" value="C:cytoplasm"/>
    <property type="evidence" value="ECO:0007669"/>
    <property type="project" value="TreeGrafter"/>
</dbReference>
<feature type="compositionally biased region" description="Polar residues" evidence="7">
    <location>
        <begin position="1159"/>
        <end position="1175"/>
    </location>
</feature>
<proteinExistence type="inferred from homology"/>
<keyword evidence="3 6" id="KW-0518">Myosin</keyword>
<accession>A0A024TAD7</accession>
<feature type="region of interest" description="Disordered" evidence="7">
    <location>
        <begin position="580"/>
        <end position="601"/>
    </location>
</feature>
<dbReference type="InterPro" id="IPR001609">
    <property type="entry name" value="Myosin_head_motor_dom-like"/>
</dbReference>
<dbReference type="InterPro" id="IPR036961">
    <property type="entry name" value="Kinesin_motor_dom_sf"/>
</dbReference>
<evidence type="ECO:0000256" key="5">
    <source>
        <dbReference type="ARBA" id="ARBA00023203"/>
    </source>
</evidence>
<dbReference type="Gene3D" id="1.20.58.530">
    <property type="match status" value="2"/>
</dbReference>
<evidence type="ECO:0000256" key="2">
    <source>
        <dbReference type="ARBA" id="ARBA00022840"/>
    </source>
</evidence>
<dbReference type="EMBL" id="KI914030">
    <property type="protein sequence ID" value="ETV90586.1"/>
    <property type="molecule type" value="Genomic_DNA"/>
</dbReference>
<feature type="region of interest" description="Disordered" evidence="7">
    <location>
        <begin position="687"/>
        <end position="711"/>
    </location>
</feature>
<dbReference type="SMART" id="SM00242">
    <property type="entry name" value="MYSc"/>
    <property type="match status" value="1"/>
</dbReference>
<feature type="region of interest" description="Disordered" evidence="7">
    <location>
        <begin position="1155"/>
        <end position="1175"/>
    </location>
</feature>
<dbReference type="Gene3D" id="1.10.10.820">
    <property type="match status" value="1"/>
</dbReference>
<dbReference type="Gene3D" id="1.20.120.720">
    <property type="entry name" value="Myosin VI head, motor domain, U50 subdomain"/>
    <property type="match status" value="2"/>
</dbReference>
<dbReference type="PANTHER" id="PTHR13140">
    <property type="entry name" value="MYOSIN"/>
    <property type="match status" value="1"/>
</dbReference>
<dbReference type="SUPFAM" id="SSF52540">
    <property type="entry name" value="P-loop containing nucleoside triphosphate hydrolases"/>
    <property type="match status" value="1"/>
</dbReference>
<organism evidence="9">
    <name type="scientific">Aphanomyces invadans</name>
    <dbReference type="NCBI Taxonomy" id="157072"/>
    <lineage>
        <taxon>Eukaryota</taxon>
        <taxon>Sar</taxon>
        <taxon>Stramenopiles</taxon>
        <taxon>Oomycota</taxon>
        <taxon>Saprolegniomycetes</taxon>
        <taxon>Saprolegniales</taxon>
        <taxon>Verrucalvaceae</taxon>
        <taxon>Aphanomyces</taxon>
    </lineage>
</organism>
<dbReference type="GeneID" id="20091704"/>
<dbReference type="STRING" id="157072.A0A024TAD7"/>
<protein>
    <recommendedName>
        <fullName evidence="8">Myosin motor domain-containing protein</fullName>
    </recommendedName>
</protein>
<feature type="compositionally biased region" description="Polar residues" evidence="7">
    <location>
        <begin position="209"/>
        <end position="219"/>
    </location>
</feature>
<keyword evidence="5 6" id="KW-0009">Actin-binding</keyword>
<dbReference type="VEuPathDB" id="FungiDB:H310_14654"/>
<dbReference type="GO" id="GO:0000146">
    <property type="term" value="F:microfilament motor activity"/>
    <property type="evidence" value="ECO:0007669"/>
    <property type="project" value="TreeGrafter"/>
</dbReference>
<dbReference type="GO" id="GO:0016459">
    <property type="term" value="C:myosin complex"/>
    <property type="evidence" value="ECO:0007669"/>
    <property type="project" value="UniProtKB-KW"/>
</dbReference>
<dbReference type="Pfam" id="PF00063">
    <property type="entry name" value="Myosin_head"/>
    <property type="match status" value="2"/>
</dbReference>
<comment type="similarity">
    <text evidence="6">Belongs to the TRAFAC class myosin-kinesin ATPase superfamily. Myosin family.</text>
</comment>
<reference evidence="9" key="1">
    <citation type="submission" date="2013-12" db="EMBL/GenBank/DDBJ databases">
        <title>The Genome Sequence of Aphanomyces invadans NJM9701.</title>
        <authorList>
            <consortium name="The Broad Institute Genomics Platform"/>
            <person name="Russ C."/>
            <person name="Tyler B."/>
            <person name="van West P."/>
            <person name="Dieguez-Uribeondo J."/>
            <person name="Young S.K."/>
            <person name="Zeng Q."/>
            <person name="Gargeya S."/>
            <person name="Fitzgerald M."/>
            <person name="Abouelleil A."/>
            <person name="Alvarado L."/>
            <person name="Chapman S.B."/>
            <person name="Gainer-Dewar J."/>
            <person name="Goldberg J."/>
            <person name="Griggs A."/>
            <person name="Gujja S."/>
            <person name="Hansen M."/>
            <person name="Howarth C."/>
            <person name="Imamovic A."/>
            <person name="Ireland A."/>
            <person name="Larimer J."/>
            <person name="McCowan C."/>
            <person name="Murphy C."/>
            <person name="Pearson M."/>
            <person name="Poon T.W."/>
            <person name="Priest M."/>
            <person name="Roberts A."/>
            <person name="Saif S."/>
            <person name="Shea T."/>
            <person name="Sykes S."/>
            <person name="Wortman J."/>
            <person name="Nusbaum C."/>
            <person name="Birren B."/>
        </authorList>
    </citation>
    <scope>NUCLEOTIDE SEQUENCE [LARGE SCALE GENOMIC DNA]</scope>
    <source>
        <strain evidence="9">NJM9701</strain>
    </source>
</reference>
<dbReference type="eggNOG" id="KOG0160">
    <property type="taxonomic scope" value="Eukaryota"/>
</dbReference>
<name>A0A024TAD7_9STRA</name>
<evidence type="ECO:0000256" key="7">
    <source>
        <dbReference type="SAM" id="MobiDB-lite"/>
    </source>
</evidence>
<dbReference type="PANTHER" id="PTHR13140:SF845">
    <property type="entry name" value="MYOSIN-LIKE PROTEIN"/>
    <property type="match status" value="1"/>
</dbReference>
<evidence type="ECO:0000256" key="3">
    <source>
        <dbReference type="ARBA" id="ARBA00023123"/>
    </source>
</evidence>
<dbReference type="PROSITE" id="PS50096">
    <property type="entry name" value="IQ"/>
    <property type="match status" value="2"/>
</dbReference>
<feature type="compositionally biased region" description="Low complexity" evidence="7">
    <location>
        <begin position="189"/>
        <end position="201"/>
    </location>
</feature>
<keyword evidence="4 6" id="KW-0505">Motor protein</keyword>
<dbReference type="GO" id="GO:0051015">
    <property type="term" value="F:actin filament binding"/>
    <property type="evidence" value="ECO:0007669"/>
    <property type="project" value="TreeGrafter"/>
</dbReference>
<dbReference type="GO" id="GO:0007015">
    <property type="term" value="P:actin filament organization"/>
    <property type="evidence" value="ECO:0007669"/>
    <property type="project" value="TreeGrafter"/>
</dbReference>
<dbReference type="PROSITE" id="PS51456">
    <property type="entry name" value="MYOSIN_MOTOR"/>
    <property type="match status" value="1"/>
</dbReference>
<evidence type="ECO:0000256" key="6">
    <source>
        <dbReference type="PROSITE-ProRule" id="PRU00782"/>
    </source>
</evidence>
<gene>
    <name evidence="9" type="ORF">H310_14654</name>
</gene>
<dbReference type="InterPro" id="IPR027417">
    <property type="entry name" value="P-loop_NTPase"/>
</dbReference>
<dbReference type="Gene3D" id="1.20.5.4820">
    <property type="match status" value="1"/>
</dbReference>
<evidence type="ECO:0000313" key="9">
    <source>
        <dbReference type="EMBL" id="ETV90586.1"/>
    </source>
</evidence>